<dbReference type="InterPro" id="IPR045249">
    <property type="entry name" value="HARBI1-like"/>
</dbReference>
<evidence type="ECO:0000313" key="4">
    <source>
        <dbReference type="EMBL" id="TYJ95814.1"/>
    </source>
</evidence>
<evidence type="ECO:0000256" key="1">
    <source>
        <dbReference type="SAM" id="SignalP"/>
    </source>
</evidence>
<comment type="caution">
    <text evidence="3">The sequence shown here is derived from an EMBL/GenBank/DDBJ whole genome shotgun (WGS) entry which is preliminary data.</text>
</comment>
<accession>A0A5A7T579</accession>
<keyword evidence="1" id="KW-0732">Signal</keyword>
<dbReference type="AlphaFoldDB" id="A0A5A7T579"/>
<sequence>MDQRCFVILCHLFRTIAGLTSIEIIDVEEMVAMLLHVSEHDIKNRVIQREFLRSGETISQHFNIVLLAMLRLHDELLKKPQPVTNGCTDPRYPNAEGFLASYRGVGGQSFVESRTISYKSNVAQYWHVVYCTT</sequence>
<dbReference type="Proteomes" id="UP000321947">
    <property type="component" value="Unassembled WGS sequence"/>
</dbReference>
<feature type="signal peptide" evidence="1">
    <location>
        <begin position="1"/>
        <end position="18"/>
    </location>
</feature>
<feature type="domain" description="DUF8040" evidence="2">
    <location>
        <begin position="1"/>
        <end position="70"/>
    </location>
</feature>
<dbReference type="Proteomes" id="UP000321393">
    <property type="component" value="Unassembled WGS sequence"/>
</dbReference>
<dbReference type="OrthoDB" id="1740061at2759"/>
<evidence type="ECO:0000313" key="6">
    <source>
        <dbReference type="Proteomes" id="UP000321947"/>
    </source>
</evidence>
<name>A0A5A7T579_CUCMM</name>
<dbReference type="EMBL" id="SSTE01019218">
    <property type="protein sequence ID" value="KAA0036747.1"/>
    <property type="molecule type" value="Genomic_DNA"/>
</dbReference>
<dbReference type="PANTHER" id="PTHR22930:SF281">
    <property type="entry name" value="NUCLEASE"/>
    <property type="match status" value="1"/>
</dbReference>
<protein>
    <submittedName>
        <fullName evidence="3 4">Nuclease HARBI1</fullName>
    </submittedName>
</protein>
<evidence type="ECO:0000313" key="3">
    <source>
        <dbReference type="EMBL" id="KAA0036747.1"/>
    </source>
</evidence>
<evidence type="ECO:0000313" key="5">
    <source>
        <dbReference type="Proteomes" id="UP000321393"/>
    </source>
</evidence>
<gene>
    <name evidence="4" type="ORF">E5676_scaffold110G00990</name>
    <name evidence="3" type="ORF">E6C27_scaffold20G00260</name>
</gene>
<dbReference type="EMBL" id="SSTD01020080">
    <property type="protein sequence ID" value="TYJ95814.1"/>
    <property type="molecule type" value="Genomic_DNA"/>
</dbReference>
<dbReference type="InterPro" id="IPR058353">
    <property type="entry name" value="DUF8040"/>
</dbReference>
<proteinExistence type="predicted"/>
<dbReference type="PANTHER" id="PTHR22930">
    <property type="match status" value="1"/>
</dbReference>
<organism evidence="3 5">
    <name type="scientific">Cucumis melo var. makuwa</name>
    <name type="common">Oriental melon</name>
    <dbReference type="NCBI Taxonomy" id="1194695"/>
    <lineage>
        <taxon>Eukaryota</taxon>
        <taxon>Viridiplantae</taxon>
        <taxon>Streptophyta</taxon>
        <taxon>Embryophyta</taxon>
        <taxon>Tracheophyta</taxon>
        <taxon>Spermatophyta</taxon>
        <taxon>Magnoliopsida</taxon>
        <taxon>eudicotyledons</taxon>
        <taxon>Gunneridae</taxon>
        <taxon>Pentapetalae</taxon>
        <taxon>rosids</taxon>
        <taxon>fabids</taxon>
        <taxon>Cucurbitales</taxon>
        <taxon>Cucurbitaceae</taxon>
        <taxon>Benincaseae</taxon>
        <taxon>Cucumis</taxon>
    </lineage>
</organism>
<dbReference type="Pfam" id="PF26138">
    <property type="entry name" value="DUF8040"/>
    <property type="match status" value="1"/>
</dbReference>
<reference evidence="5 6" key="1">
    <citation type="submission" date="2019-08" db="EMBL/GenBank/DDBJ databases">
        <title>Draft genome sequences of two oriental melons (Cucumis melo L. var makuwa).</title>
        <authorList>
            <person name="Kwon S.-Y."/>
        </authorList>
    </citation>
    <scope>NUCLEOTIDE SEQUENCE [LARGE SCALE GENOMIC DNA]</scope>
    <source>
        <strain evidence="6">cv. Chang Bougi</strain>
        <strain evidence="5">cv. SW 3</strain>
        <tissue evidence="3">Leaf</tissue>
    </source>
</reference>
<feature type="chain" id="PRO_5042721973" evidence="1">
    <location>
        <begin position="19"/>
        <end position="133"/>
    </location>
</feature>
<evidence type="ECO:0000259" key="2">
    <source>
        <dbReference type="Pfam" id="PF26138"/>
    </source>
</evidence>
<dbReference type="STRING" id="1194695.A0A5A7T579"/>